<organism evidence="1 2">
    <name type="scientific">Cephalotus follicularis</name>
    <name type="common">Albany pitcher plant</name>
    <dbReference type="NCBI Taxonomy" id="3775"/>
    <lineage>
        <taxon>Eukaryota</taxon>
        <taxon>Viridiplantae</taxon>
        <taxon>Streptophyta</taxon>
        <taxon>Embryophyta</taxon>
        <taxon>Tracheophyta</taxon>
        <taxon>Spermatophyta</taxon>
        <taxon>Magnoliopsida</taxon>
        <taxon>eudicotyledons</taxon>
        <taxon>Gunneridae</taxon>
        <taxon>Pentapetalae</taxon>
        <taxon>rosids</taxon>
        <taxon>fabids</taxon>
        <taxon>Oxalidales</taxon>
        <taxon>Cephalotaceae</taxon>
        <taxon>Cephalotus</taxon>
    </lineage>
</organism>
<protein>
    <recommendedName>
        <fullName evidence="3">RVT_2 domain-containing protein</fullName>
    </recommendedName>
</protein>
<name>A0A1Q3BAW3_CEPFO</name>
<evidence type="ECO:0000313" key="1">
    <source>
        <dbReference type="EMBL" id="GAV65176.1"/>
    </source>
</evidence>
<evidence type="ECO:0008006" key="3">
    <source>
        <dbReference type="Google" id="ProtNLM"/>
    </source>
</evidence>
<dbReference type="Proteomes" id="UP000187406">
    <property type="component" value="Unassembled WGS sequence"/>
</dbReference>
<sequence length="212" mass="24222">MKQFLQIEFSTKDLGRLRYFLGIEDISFVVGVVSQFMTAHRTPHWDVLQIVTYLKNAPGHGLLFKNHKHLQVMSHSDGDKNGALQMVGYSYADWVGCPTDRRSISGYCVFVGGNLVSWKSKRQSLASRSSAEAEYRTMAHVGELTWVRMLLAEISFTAPQMASLHCNNQSAIHITTNPVFHEHTKHIEMDCHFIREKVKHEEIALHHTRSED</sequence>
<comment type="caution">
    <text evidence="1">The sequence shown here is derived from an EMBL/GenBank/DDBJ whole genome shotgun (WGS) entry which is preliminary data.</text>
</comment>
<dbReference type="OrthoDB" id="414945at2759"/>
<dbReference type="EMBL" id="BDDD01000389">
    <property type="protein sequence ID" value="GAV65176.1"/>
    <property type="molecule type" value="Genomic_DNA"/>
</dbReference>
<dbReference type="PANTHER" id="PTHR11439">
    <property type="entry name" value="GAG-POL-RELATED RETROTRANSPOSON"/>
    <property type="match status" value="1"/>
</dbReference>
<dbReference type="CDD" id="cd09272">
    <property type="entry name" value="RNase_HI_RT_Ty1"/>
    <property type="match status" value="1"/>
</dbReference>
<reference evidence="2" key="1">
    <citation type="submission" date="2016-04" db="EMBL/GenBank/DDBJ databases">
        <title>Cephalotus genome sequencing.</title>
        <authorList>
            <person name="Fukushima K."/>
            <person name="Hasebe M."/>
            <person name="Fang X."/>
        </authorList>
    </citation>
    <scope>NUCLEOTIDE SEQUENCE [LARGE SCALE GENOMIC DNA]</scope>
    <source>
        <strain evidence="2">cv. St1</strain>
    </source>
</reference>
<evidence type="ECO:0000313" key="2">
    <source>
        <dbReference type="Proteomes" id="UP000187406"/>
    </source>
</evidence>
<keyword evidence="2" id="KW-1185">Reference proteome</keyword>
<accession>A0A1Q3BAW3</accession>
<dbReference type="PANTHER" id="PTHR11439:SF484">
    <property type="entry name" value="REVERSE TRANSCRIPTASE TY1_COPIA-TYPE DOMAIN-CONTAINING PROTEIN"/>
    <property type="match status" value="1"/>
</dbReference>
<proteinExistence type="predicted"/>
<dbReference type="InParanoid" id="A0A1Q3BAW3"/>
<dbReference type="AlphaFoldDB" id="A0A1Q3BAW3"/>
<gene>
    <name evidence="1" type="ORF">CFOL_v3_08691</name>
</gene>